<keyword evidence="2" id="KW-1185">Reference proteome</keyword>
<dbReference type="Proteomes" id="UP000292006">
    <property type="component" value="Segment"/>
</dbReference>
<evidence type="ECO:0000313" key="2">
    <source>
        <dbReference type="Proteomes" id="UP000292006"/>
    </source>
</evidence>
<sequence>MPTDLARLASARLPDSDAALMSVAQEGVRLADMLPGQKAAVATWLRNEAGKLYWRAQGDLSHDPERAERALGMRNQMIAKAVEIEEGLAR</sequence>
<accession>A0A455M3U1</accession>
<reference evidence="1 2" key="1">
    <citation type="journal article" date="2019" name="PLoS ONE">
        <title>Mycobacteriophage CRB2 defines a new subcluster in mycobacteriophage classification.</title>
        <authorList>
            <person name="Suarez C.A."/>
            <person name="Franceschelli J.J."/>
            <person name="Morbidoni H.R."/>
        </authorList>
    </citation>
    <scope>NUCLEOTIDE SEQUENCE [LARGE SCALE GENOMIC DNA]</scope>
</reference>
<name>A0A455M3U1_9CAUD</name>
<proteinExistence type="predicted"/>
<evidence type="ECO:0000313" key="1">
    <source>
        <dbReference type="EMBL" id="AYP70059.1"/>
    </source>
</evidence>
<organism evidence="1 2">
    <name type="scientific">Mycobacterium phage CRB2</name>
    <dbReference type="NCBI Taxonomy" id="2483623"/>
    <lineage>
        <taxon>Viruses</taxon>
        <taxon>Duplodnaviria</taxon>
        <taxon>Heunggongvirae</taxon>
        <taxon>Uroviricota</taxon>
        <taxon>Caudoviricetes</taxon>
        <taxon>Bclasvirinae</taxon>
        <taxon>Quesadillavirus</taxon>
        <taxon>Quesadillavirus CRB2</taxon>
    </lineage>
</organism>
<protein>
    <submittedName>
        <fullName evidence="1">Uncharacterized protein</fullName>
    </submittedName>
</protein>
<dbReference type="EMBL" id="MK059749">
    <property type="protein sequence ID" value="AYP70059.1"/>
    <property type="molecule type" value="Genomic_DNA"/>
</dbReference>
<gene>
    <name evidence="1" type="ORF">CRB2_73</name>
</gene>